<dbReference type="RefSeq" id="XP_027194074.1">
    <property type="nucleotide sequence ID" value="XM_027338273.1"/>
</dbReference>
<reference evidence="5" key="1">
    <citation type="submission" date="2025-08" db="UniProtKB">
        <authorList>
            <consortium name="RefSeq"/>
        </authorList>
    </citation>
    <scope>IDENTIFICATION</scope>
    <source>
        <strain evidence="5">Airmid</strain>
    </source>
</reference>
<dbReference type="PROSITE" id="PS51819">
    <property type="entry name" value="VOC"/>
    <property type="match status" value="2"/>
</dbReference>
<evidence type="ECO:0000259" key="3">
    <source>
        <dbReference type="PROSITE" id="PS51819"/>
    </source>
</evidence>
<feature type="domain" description="VOC" evidence="3">
    <location>
        <begin position="4"/>
        <end position="130"/>
    </location>
</feature>
<dbReference type="AlphaFoldDB" id="A0A6P6XQB1"/>
<organism evidence="4 5">
    <name type="scientific">Dermatophagoides pteronyssinus</name>
    <name type="common">European house dust mite</name>
    <dbReference type="NCBI Taxonomy" id="6956"/>
    <lineage>
        <taxon>Eukaryota</taxon>
        <taxon>Metazoa</taxon>
        <taxon>Ecdysozoa</taxon>
        <taxon>Arthropoda</taxon>
        <taxon>Chelicerata</taxon>
        <taxon>Arachnida</taxon>
        <taxon>Acari</taxon>
        <taxon>Acariformes</taxon>
        <taxon>Sarcoptiformes</taxon>
        <taxon>Astigmata</taxon>
        <taxon>Psoroptidia</taxon>
        <taxon>Analgoidea</taxon>
        <taxon>Pyroglyphidae</taxon>
        <taxon>Dermatophagoidinae</taxon>
        <taxon>Dermatophagoides</taxon>
    </lineage>
</organism>
<evidence type="ECO:0000256" key="1">
    <source>
        <dbReference type="ARBA" id="ARBA00010363"/>
    </source>
</evidence>
<evidence type="ECO:0000313" key="4">
    <source>
        <dbReference type="Proteomes" id="UP000515146"/>
    </source>
</evidence>
<accession>A0A6P6XQB1</accession>
<dbReference type="Pfam" id="PF00903">
    <property type="entry name" value="Glyoxalase"/>
    <property type="match status" value="1"/>
</dbReference>
<proteinExistence type="inferred from homology"/>
<dbReference type="InterPro" id="IPR029068">
    <property type="entry name" value="Glyas_Bleomycin-R_OHBP_Dase"/>
</dbReference>
<dbReference type="KEGG" id="dpte:113788816"/>
<keyword evidence="2" id="KW-0677">Repeat</keyword>
<dbReference type="SUPFAM" id="SSF54593">
    <property type="entry name" value="Glyoxalase/Bleomycin resistance protein/Dihydroxybiphenyl dioxygenase"/>
    <property type="match status" value="2"/>
</dbReference>
<dbReference type="PANTHER" id="PTHR46466">
    <property type="entry name" value="GLYOXALASE DOMAIN-CONTAINING PROTEIN 4"/>
    <property type="match status" value="1"/>
</dbReference>
<comment type="similarity">
    <text evidence="1">Belongs to the glyoxalase I family.</text>
</comment>
<dbReference type="InterPro" id="IPR037523">
    <property type="entry name" value="VOC_core"/>
</dbReference>
<dbReference type="FunCoup" id="A0A6P6XQB1">
    <property type="interactions" value="1120"/>
</dbReference>
<evidence type="ECO:0000313" key="5">
    <source>
        <dbReference type="RefSeq" id="XP_027194074.1"/>
    </source>
</evidence>
<keyword evidence="4" id="KW-1185">Reference proteome</keyword>
<dbReference type="Proteomes" id="UP000515146">
    <property type="component" value="Unplaced"/>
</dbReference>
<dbReference type="OMA" id="CDAECNG"/>
<protein>
    <submittedName>
        <fullName evidence="5">Glyoxalase domain-containing protein 4-like</fullName>
    </submittedName>
</protein>
<feature type="domain" description="VOC" evidence="3">
    <location>
        <begin position="139"/>
        <end position="260"/>
    </location>
</feature>
<sequence>MTRRALHYVLKIGDRNKNIKFFRDLLGMKVLRHEEFHEMCQAQCNGPYDGKWSKTMIGYGPENENFVLELTYNYGIGNYKLGNDLLSIRIESKLAYENISKQKDVFFMHKNPECIVLNSPDGYLFEVFKSDHPLDQPSLITKVSLSTTNVDRSKNYWHNLLGMNLHEGNDKHFIGSFGEHDARLEMVLIAGNQPIRHEKAYGRIAFACPESELSQIQERMLANKQTILTKLVSLDTPGKATVQVVILADPDGHEICFVGDEGFSKLSQMDPNANDLLKQAMEKDKSNEWYAKSGAGKQKCE</sequence>
<dbReference type="InterPro" id="IPR043193">
    <property type="entry name" value="GLOD4"/>
</dbReference>
<name>A0A6P6XQB1_DERPT</name>
<evidence type="ECO:0000256" key="2">
    <source>
        <dbReference type="ARBA" id="ARBA00022737"/>
    </source>
</evidence>
<dbReference type="OrthoDB" id="1545884at2759"/>
<gene>
    <name evidence="5" type="primary">LOC113788816</name>
</gene>
<dbReference type="InterPro" id="IPR004360">
    <property type="entry name" value="Glyas_Fos-R_dOase_dom"/>
</dbReference>
<dbReference type="InterPro" id="IPR043194">
    <property type="entry name" value="GLOD4_C"/>
</dbReference>
<dbReference type="InParanoid" id="A0A6P6XQB1"/>
<dbReference type="CDD" id="cd16357">
    <property type="entry name" value="GLOD4_C"/>
    <property type="match status" value="1"/>
</dbReference>
<dbReference type="PANTHER" id="PTHR46466:SF1">
    <property type="entry name" value="GLYOXALASE DOMAIN-CONTAINING PROTEIN 4"/>
    <property type="match status" value="1"/>
</dbReference>
<dbReference type="Gene3D" id="3.10.180.10">
    <property type="entry name" value="2,3-Dihydroxybiphenyl 1,2-Dioxygenase, domain 1"/>
    <property type="match status" value="2"/>
</dbReference>
<dbReference type="Pfam" id="PF21701">
    <property type="entry name" value="GLOD4_C"/>
    <property type="match status" value="1"/>
</dbReference>